<accession>A0AAX4J5N7</accession>
<reference evidence="1" key="1">
    <citation type="submission" date="2023-11" db="EMBL/GenBank/DDBJ databases">
        <title>Complete genome sequence of Vibrio virus vB_VpM-pA2SJ1.</title>
        <authorList>
            <person name="Lim S.J."/>
            <person name="Park S.Y."/>
            <person name="Kim J.H."/>
        </authorList>
    </citation>
    <scope>NUCLEOTIDE SEQUENCE</scope>
</reference>
<proteinExistence type="predicted"/>
<dbReference type="Pfam" id="PF04404">
    <property type="entry name" value="ERF"/>
    <property type="match status" value="1"/>
</dbReference>
<dbReference type="EMBL" id="OR813779">
    <property type="protein sequence ID" value="WRQ13057.1"/>
    <property type="molecule type" value="Genomic_DNA"/>
</dbReference>
<name>A0AAX4J5N7_9CAUD</name>
<dbReference type="Proteomes" id="UP001432163">
    <property type="component" value="Segment"/>
</dbReference>
<dbReference type="InterPro" id="IPR007499">
    <property type="entry name" value="ERF_bacteria_virus"/>
</dbReference>
<evidence type="ECO:0000313" key="2">
    <source>
        <dbReference type="Proteomes" id="UP001432163"/>
    </source>
</evidence>
<organism evidence="1 2">
    <name type="scientific">Vibrio phage vB_VpM-pA2SJ1</name>
    <dbReference type="NCBI Taxonomy" id="3095964"/>
    <lineage>
        <taxon>Viruses</taxon>
        <taxon>Duplodnaviria</taxon>
        <taxon>Heunggongvirae</taxon>
        <taxon>Uroviricota</taxon>
        <taxon>Caudoviricetes</taxon>
    </lineage>
</organism>
<sequence>MAKNERLITYTPGQLVYHGLTFNNGEKTMSNTDIIEHESETSLPTQTQQQSTSVSATPAQLLSMAVQQGADLDKLEKLMDLQERYERNEAKKAFDEAMNEFQSRMPIVPKRGNVDYTSPKGRTAYDFGRLEDAVAKASPILKDVGLSFRFKQESTTGGLITVTCVISHRLGHYEENSMSAMPDTSGGKDPIKAMASTNSYLRRYTFTGGFGIVFSGEDDENQMIPATHAPQQNSVMLGFEQIKQETELNLKAILEDRGAKPEQYLKWMSGVTKCTITKLSDLSENQGKALIKQLEDSKQ</sequence>
<evidence type="ECO:0000313" key="1">
    <source>
        <dbReference type="EMBL" id="WRQ13057.1"/>
    </source>
</evidence>
<protein>
    <submittedName>
        <fullName evidence="1">Essential recombination function protein</fullName>
    </submittedName>
</protein>